<evidence type="ECO:0000256" key="1">
    <source>
        <dbReference type="ARBA" id="ARBA00007150"/>
    </source>
</evidence>
<feature type="transmembrane region" description="Helical" evidence="7">
    <location>
        <begin position="202"/>
        <end position="222"/>
    </location>
</feature>
<keyword evidence="9" id="KW-1185">Reference proteome</keyword>
<feature type="transmembrane region" description="Helical" evidence="7">
    <location>
        <begin position="118"/>
        <end position="137"/>
    </location>
</feature>
<evidence type="ECO:0000256" key="5">
    <source>
        <dbReference type="ARBA" id="ARBA00022989"/>
    </source>
</evidence>
<organism evidence="8 9">
    <name type="scientific">Paenibacillus vulneris</name>
    <dbReference type="NCBI Taxonomy" id="1133364"/>
    <lineage>
        <taxon>Bacteria</taxon>
        <taxon>Bacillati</taxon>
        <taxon>Bacillota</taxon>
        <taxon>Bacilli</taxon>
        <taxon>Bacillales</taxon>
        <taxon>Paenibacillaceae</taxon>
        <taxon>Paenibacillus</taxon>
    </lineage>
</organism>
<evidence type="ECO:0000256" key="6">
    <source>
        <dbReference type="ARBA" id="ARBA00023136"/>
    </source>
</evidence>
<feature type="transmembrane region" description="Helical" evidence="7">
    <location>
        <begin position="79"/>
        <end position="98"/>
    </location>
</feature>
<name>A0ABW3UTE7_9BACL</name>
<evidence type="ECO:0000313" key="8">
    <source>
        <dbReference type="EMBL" id="MFD1223121.1"/>
    </source>
</evidence>
<feature type="transmembrane region" description="Helical" evidence="7">
    <location>
        <begin position="164"/>
        <end position="181"/>
    </location>
</feature>
<feature type="transmembrane region" description="Helical" evidence="7">
    <location>
        <begin position="14"/>
        <end position="34"/>
    </location>
</feature>
<keyword evidence="2" id="KW-1003">Cell membrane</keyword>
<dbReference type="EC" id="2.5.1.145" evidence="8"/>
<comment type="caution">
    <text evidence="8">The sequence shown here is derived from an EMBL/GenBank/DDBJ whole genome shotgun (WGS) entry which is preliminary data.</text>
</comment>
<dbReference type="InterPro" id="IPR001640">
    <property type="entry name" value="Lgt"/>
</dbReference>
<evidence type="ECO:0000256" key="7">
    <source>
        <dbReference type="SAM" id="Phobius"/>
    </source>
</evidence>
<feature type="transmembrane region" description="Helical" evidence="7">
    <location>
        <begin position="46"/>
        <end position="67"/>
    </location>
</feature>
<proteinExistence type="inferred from homology"/>
<accession>A0ABW3UTE7</accession>
<evidence type="ECO:0000256" key="2">
    <source>
        <dbReference type="ARBA" id="ARBA00022475"/>
    </source>
</evidence>
<protein>
    <submittedName>
        <fullName evidence="8">Prolipoprotein diacylglyceryl transferase</fullName>
        <ecNumber evidence="8">2.5.1.145</ecNumber>
    </submittedName>
</protein>
<dbReference type="PANTHER" id="PTHR30589">
    <property type="entry name" value="PROLIPOPROTEIN DIACYLGLYCERYL TRANSFERASE"/>
    <property type="match status" value="1"/>
</dbReference>
<reference evidence="9" key="1">
    <citation type="journal article" date="2019" name="Int. J. Syst. Evol. Microbiol.">
        <title>The Global Catalogue of Microorganisms (GCM) 10K type strain sequencing project: providing services to taxonomists for standard genome sequencing and annotation.</title>
        <authorList>
            <consortium name="The Broad Institute Genomics Platform"/>
            <consortium name="The Broad Institute Genome Sequencing Center for Infectious Disease"/>
            <person name="Wu L."/>
            <person name="Ma J."/>
        </authorList>
    </citation>
    <scope>NUCLEOTIDE SEQUENCE [LARGE SCALE GENOMIC DNA]</scope>
    <source>
        <strain evidence="9">CCUG 53270</strain>
    </source>
</reference>
<comment type="similarity">
    <text evidence="1">Belongs to the Lgt family.</text>
</comment>
<keyword evidence="6 7" id="KW-0472">Membrane</keyword>
<dbReference type="Proteomes" id="UP001597180">
    <property type="component" value="Unassembled WGS sequence"/>
</dbReference>
<evidence type="ECO:0000256" key="3">
    <source>
        <dbReference type="ARBA" id="ARBA00022679"/>
    </source>
</evidence>
<evidence type="ECO:0000313" key="9">
    <source>
        <dbReference type="Proteomes" id="UP001597180"/>
    </source>
</evidence>
<dbReference type="Pfam" id="PF01790">
    <property type="entry name" value="LGT"/>
    <property type="match status" value="1"/>
</dbReference>
<dbReference type="RefSeq" id="WP_345589172.1">
    <property type="nucleotide sequence ID" value="NZ_BAABJG010000015.1"/>
</dbReference>
<dbReference type="GO" id="GO:0008961">
    <property type="term" value="F:phosphatidylglycerol-prolipoprotein diacylglyceryl transferase activity"/>
    <property type="evidence" value="ECO:0007669"/>
    <property type="project" value="UniProtKB-EC"/>
</dbReference>
<dbReference type="EMBL" id="JBHTLU010000031">
    <property type="protein sequence ID" value="MFD1223121.1"/>
    <property type="molecule type" value="Genomic_DNA"/>
</dbReference>
<keyword evidence="4 7" id="KW-0812">Transmembrane</keyword>
<keyword evidence="5 7" id="KW-1133">Transmembrane helix</keyword>
<evidence type="ECO:0000256" key="4">
    <source>
        <dbReference type="ARBA" id="ARBA00022692"/>
    </source>
</evidence>
<dbReference type="PANTHER" id="PTHR30589:SF0">
    <property type="entry name" value="PHOSPHATIDYLGLYCEROL--PROLIPOPROTEIN DIACYLGLYCERYL TRANSFERASE"/>
    <property type="match status" value="1"/>
</dbReference>
<gene>
    <name evidence="8" type="ORF">ACFQ4B_23655</name>
</gene>
<sequence length="271" mass="30568">MTFPIWINLGFIKLHPHIVFEALAYFIGFRVYLFTRSKDKIPAEQGIWVIVGAILGAAIGSKILYWLEDPIKTIENWNSYTYLMEGKTIVGGLLGGLIGVEWVKKRVGITRSTGDDMALPLILGMAIGRIGCFMTGLDDHTYGTPTSWIIGVDFGDGIPRHPTQLYEIVFLVLLGGFLLIWKHRKKMREMSASSAFRPIPDGAMFQLFMTGYLAFRLVIDFIKPTPHPFIGLNNIQLACLAGLIYYIVLLNKWLGKSHSIPKEDYRNVNQE</sequence>
<keyword evidence="3 8" id="KW-0808">Transferase</keyword>
<feature type="transmembrane region" description="Helical" evidence="7">
    <location>
        <begin position="234"/>
        <end position="254"/>
    </location>
</feature>